<dbReference type="AlphaFoldDB" id="A0AAP0RID7"/>
<dbReference type="GO" id="GO:0016705">
    <property type="term" value="F:oxidoreductase activity, acting on paired donors, with incorporation or reduction of molecular oxygen"/>
    <property type="evidence" value="ECO:0007669"/>
    <property type="project" value="InterPro"/>
</dbReference>
<name>A0AAP0RID7_LIQFO</name>
<dbReference type="Pfam" id="PF00067">
    <property type="entry name" value="p450"/>
    <property type="match status" value="1"/>
</dbReference>
<keyword evidence="6" id="KW-0812">Transmembrane</keyword>
<proteinExistence type="inferred from homology"/>
<accession>A0AAP0RID7</accession>
<keyword evidence="2" id="KW-0349">Heme</keyword>
<dbReference type="GO" id="GO:0020037">
    <property type="term" value="F:heme binding"/>
    <property type="evidence" value="ECO:0007669"/>
    <property type="project" value="InterPro"/>
</dbReference>
<dbReference type="Proteomes" id="UP001415857">
    <property type="component" value="Unassembled WGS sequence"/>
</dbReference>
<evidence type="ECO:0000313" key="7">
    <source>
        <dbReference type="EMBL" id="KAK9277668.1"/>
    </source>
</evidence>
<evidence type="ECO:0000256" key="6">
    <source>
        <dbReference type="SAM" id="Phobius"/>
    </source>
</evidence>
<evidence type="ECO:0000256" key="1">
    <source>
        <dbReference type="ARBA" id="ARBA00010617"/>
    </source>
</evidence>
<gene>
    <name evidence="7" type="ORF">L1049_007215</name>
</gene>
<protein>
    <recommendedName>
        <fullName evidence="9">Cytochrome P450</fullName>
    </recommendedName>
</protein>
<organism evidence="7 8">
    <name type="scientific">Liquidambar formosana</name>
    <name type="common">Formosan gum</name>
    <dbReference type="NCBI Taxonomy" id="63359"/>
    <lineage>
        <taxon>Eukaryota</taxon>
        <taxon>Viridiplantae</taxon>
        <taxon>Streptophyta</taxon>
        <taxon>Embryophyta</taxon>
        <taxon>Tracheophyta</taxon>
        <taxon>Spermatophyta</taxon>
        <taxon>Magnoliopsida</taxon>
        <taxon>eudicotyledons</taxon>
        <taxon>Gunneridae</taxon>
        <taxon>Pentapetalae</taxon>
        <taxon>Saxifragales</taxon>
        <taxon>Altingiaceae</taxon>
        <taxon>Liquidambar</taxon>
    </lineage>
</organism>
<keyword evidence="5" id="KW-0408">Iron</keyword>
<keyword evidence="3" id="KW-0479">Metal-binding</keyword>
<feature type="transmembrane region" description="Helical" evidence="6">
    <location>
        <begin position="6"/>
        <end position="24"/>
    </location>
</feature>
<dbReference type="SUPFAM" id="SSF48264">
    <property type="entry name" value="Cytochrome P450"/>
    <property type="match status" value="1"/>
</dbReference>
<dbReference type="EMBL" id="JBBPBK010000010">
    <property type="protein sequence ID" value="KAK9277668.1"/>
    <property type="molecule type" value="Genomic_DNA"/>
</dbReference>
<dbReference type="GO" id="GO:0005506">
    <property type="term" value="F:iron ion binding"/>
    <property type="evidence" value="ECO:0007669"/>
    <property type="project" value="InterPro"/>
</dbReference>
<keyword evidence="4" id="KW-0560">Oxidoreductase</keyword>
<evidence type="ECO:0000256" key="4">
    <source>
        <dbReference type="ARBA" id="ARBA00023002"/>
    </source>
</evidence>
<sequence>MDDITLQALILSTLLLAIFLFRKWNRSSSVTPPSPPSLPIIGHLHLLNDLPHLTFTRLAQKLGPIIYLQLGRVLTLIISSAHHAQLVLKTHDHVFANRPQLLAAQYLSFGCSDVTFSRYGPYWRQARKICVTECPSYSTRNGSDLSNSSETRR</sequence>
<evidence type="ECO:0000256" key="2">
    <source>
        <dbReference type="ARBA" id="ARBA00022617"/>
    </source>
</evidence>
<keyword evidence="8" id="KW-1185">Reference proteome</keyword>
<dbReference type="PANTHER" id="PTHR47955">
    <property type="entry name" value="CYTOCHROME P450 FAMILY 71 PROTEIN"/>
    <property type="match status" value="1"/>
</dbReference>
<keyword evidence="6" id="KW-0472">Membrane</keyword>
<dbReference type="PANTHER" id="PTHR47955:SF8">
    <property type="entry name" value="CYTOCHROME P450 71D11-LIKE"/>
    <property type="match status" value="1"/>
</dbReference>
<comment type="similarity">
    <text evidence="1">Belongs to the cytochrome P450 family.</text>
</comment>
<dbReference type="GO" id="GO:0004497">
    <property type="term" value="F:monooxygenase activity"/>
    <property type="evidence" value="ECO:0007669"/>
    <property type="project" value="InterPro"/>
</dbReference>
<comment type="caution">
    <text evidence="7">The sequence shown here is derived from an EMBL/GenBank/DDBJ whole genome shotgun (WGS) entry which is preliminary data.</text>
</comment>
<dbReference type="Gene3D" id="1.10.630.10">
    <property type="entry name" value="Cytochrome P450"/>
    <property type="match status" value="1"/>
</dbReference>
<evidence type="ECO:0008006" key="9">
    <source>
        <dbReference type="Google" id="ProtNLM"/>
    </source>
</evidence>
<dbReference type="InterPro" id="IPR001128">
    <property type="entry name" value="Cyt_P450"/>
</dbReference>
<reference evidence="7 8" key="1">
    <citation type="journal article" date="2024" name="Plant J.">
        <title>Genome sequences and population genomics reveal climatic adaptation and genomic divergence between two closely related sweetgum species.</title>
        <authorList>
            <person name="Xu W.Q."/>
            <person name="Ren C.Q."/>
            <person name="Zhang X.Y."/>
            <person name="Comes H.P."/>
            <person name="Liu X.H."/>
            <person name="Li Y.G."/>
            <person name="Kettle C.J."/>
            <person name="Jalonen R."/>
            <person name="Gaisberger H."/>
            <person name="Ma Y.Z."/>
            <person name="Qiu Y.X."/>
        </authorList>
    </citation>
    <scope>NUCLEOTIDE SEQUENCE [LARGE SCALE GENOMIC DNA]</scope>
    <source>
        <strain evidence="7">Hangzhou</strain>
    </source>
</reference>
<evidence type="ECO:0000256" key="3">
    <source>
        <dbReference type="ARBA" id="ARBA00022723"/>
    </source>
</evidence>
<keyword evidence="6" id="KW-1133">Transmembrane helix</keyword>
<dbReference type="InterPro" id="IPR036396">
    <property type="entry name" value="Cyt_P450_sf"/>
</dbReference>
<evidence type="ECO:0000256" key="5">
    <source>
        <dbReference type="ARBA" id="ARBA00023004"/>
    </source>
</evidence>
<evidence type="ECO:0000313" key="8">
    <source>
        <dbReference type="Proteomes" id="UP001415857"/>
    </source>
</evidence>